<evidence type="ECO:0000313" key="5">
    <source>
        <dbReference type="Proteomes" id="UP000738359"/>
    </source>
</evidence>
<gene>
    <name evidence="4" type="ORF">BGZ70_002964</name>
</gene>
<name>A0A9P6M568_MORAP</name>
<dbReference type="EMBL" id="JAAAHY010000176">
    <property type="protein sequence ID" value="KAF9966226.1"/>
    <property type="molecule type" value="Genomic_DNA"/>
</dbReference>
<keyword evidence="2" id="KW-0378">Hydrolase</keyword>
<reference evidence="4" key="1">
    <citation type="journal article" date="2020" name="Fungal Divers.">
        <title>Resolving the Mortierellaceae phylogeny through synthesis of multi-gene phylogenetics and phylogenomics.</title>
        <authorList>
            <person name="Vandepol N."/>
            <person name="Liber J."/>
            <person name="Desiro A."/>
            <person name="Na H."/>
            <person name="Kennedy M."/>
            <person name="Barry K."/>
            <person name="Grigoriev I.V."/>
            <person name="Miller A.N."/>
            <person name="O'Donnell K."/>
            <person name="Stajich J.E."/>
            <person name="Bonito G."/>
        </authorList>
    </citation>
    <scope>NUCLEOTIDE SEQUENCE</scope>
    <source>
        <strain evidence="4">CK1249</strain>
    </source>
</reference>
<dbReference type="AlphaFoldDB" id="A0A9P6M568"/>
<dbReference type="InterPro" id="IPR000073">
    <property type="entry name" value="AB_hydrolase_1"/>
</dbReference>
<dbReference type="Gene3D" id="3.40.50.1820">
    <property type="entry name" value="alpha/beta hydrolase"/>
    <property type="match status" value="1"/>
</dbReference>
<dbReference type="PANTHER" id="PTHR43798">
    <property type="entry name" value="MONOACYLGLYCEROL LIPASE"/>
    <property type="match status" value="1"/>
</dbReference>
<evidence type="ECO:0000313" key="4">
    <source>
        <dbReference type="EMBL" id="KAF9966226.1"/>
    </source>
</evidence>
<dbReference type="Pfam" id="PF00561">
    <property type="entry name" value="Abhydrolase_1"/>
    <property type="match status" value="1"/>
</dbReference>
<dbReference type="InterPro" id="IPR050266">
    <property type="entry name" value="AB_hydrolase_sf"/>
</dbReference>
<dbReference type="GO" id="GO:0016787">
    <property type="term" value="F:hydrolase activity"/>
    <property type="evidence" value="ECO:0007669"/>
    <property type="project" value="UniProtKB-KW"/>
</dbReference>
<feature type="domain" description="AB hydrolase-1" evidence="3">
    <location>
        <begin position="41"/>
        <end position="149"/>
    </location>
</feature>
<comment type="caution">
    <text evidence="4">The sequence shown here is derived from an EMBL/GenBank/DDBJ whole genome shotgun (WGS) entry which is preliminary data.</text>
</comment>
<dbReference type="GO" id="GO:0016020">
    <property type="term" value="C:membrane"/>
    <property type="evidence" value="ECO:0007669"/>
    <property type="project" value="TreeGrafter"/>
</dbReference>
<sequence>MHSIPTPQERTFQLRNGIVLAGKHWTTATSTAPARDSRRFLALHGHLDNAGSFDLLAPLMFQQLGPEPLEILALDLAGHGMSSHRQTEDYNLWRFVEDLDQVTEQLQWHKHALIGHSMGGAVCTLYAGLYESRVVLCILLDNLGPWARPVEDQPRHLLTHIEQKKNLAHKRMAFHPTIESACDARSKGGDFILHPDSAKVLVTRGLRPVEVPNPNDPNNNNTRLQGWTWSTDRILTIQPAQTLASGYARAFLCRITSPVLAVMASEDTL</sequence>
<protein>
    <recommendedName>
        <fullName evidence="3">AB hydrolase-1 domain-containing protein</fullName>
    </recommendedName>
</protein>
<evidence type="ECO:0000256" key="2">
    <source>
        <dbReference type="ARBA" id="ARBA00022801"/>
    </source>
</evidence>
<organism evidence="4 5">
    <name type="scientific">Mortierella alpina</name>
    <name type="common">Oleaginous fungus</name>
    <name type="synonym">Mortierella renispora</name>
    <dbReference type="NCBI Taxonomy" id="64518"/>
    <lineage>
        <taxon>Eukaryota</taxon>
        <taxon>Fungi</taxon>
        <taxon>Fungi incertae sedis</taxon>
        <taxon>Mucoromycota</taxon>
        <taxon>Mortierellomycotina</taxon>
        <taxon>Mortierellomycetes</taxon>
        <taxon>Mortierellales</taxon>
        <taxon>Mortierellaceae</taxon>
        <taxon>Mortierella</taxon>
    </lineage>
</organism>
<dbReference type="SUPFAM" id="SSF53474">
    <property type="entry name" value="alpha/beta-Hydrolases"/>
    <property type="match status" value="1"/>
</dbReference>
<dbReference type="OrthoDB" id="408373at2759"/>
<dbReference type="Proteomes" id="UP000738359">
    <property type="component" value="Unassembled WGS sequence"/>
</dbReference>
<dbReference type="PANTHER" id="PTHR43798:SF14">
    <property type="entry name" value="SERINE HYDROLASE-LIKE PROTEIN DDB_G0286239"/>
    <property type="match status" value="1"/>
</dbReference>
<comment type="similarity">
    <text evidence="1">Belongs to the AB hydrolase superfamily.</text>
</comment>
<evidence type="ECO:0000259" key="3">
    <source>
        <dbReference type="Pfam" id="PF00561"/>
    </source>
</evidence>
<evidence type="ECO:0000256" key="1">
    <source>
        <dbReference type="ARBA" id="ARBA00008645"/>
    </source>
</evidence>
<dbReference type="InterPro" id="IPR029058">
    <property type="entry name" value="AB_hydrolase_fold"/>
</dbReference>
<accession>A0A9P6M568</accession>
<proteinExistence type="inferred from homology"/>
<keyword evidence="5" id="KW-1185">Reference proteome</keyword>